<dbReference type="InterPro" id="IPR028978">
    <property type="entry name" value="Chorismate_lyase_/UTRA_dom_sf"/>
</dbReference>
<gene>
    <name evidence="1" type="ORF">FHS42_004303</name>
</gene>
<accession>A0A7W9QC59</accession>
<dbReference type="SUPFAM" id="SSF64288">
    <property type="entry name" value="Chorismate lyase-like"/>
    <property type="match status" value="1"/>
</dbReference>
<dbReference type="GO" id="GO:0003677">
    <property type="term" value="F:DNA binding"/>
    <property type="evidence" value="ECO:0007669"/>
    <property type="project" value="UniProtKB-KW"/>
</dbReference>
<reference evidence="1 2" key="1">
    <citation type="submission" date="2020-08" db="EMBL/GenBank/DDBJ databases">
        <title>Genomic Encyclopedia of Type Strains, Phase III (KMG-III): the genomes of soil and plant-associated and newly described type strains.</title>
        <authorList>
            <person name="Whitman W."/>
        </authorList>
    </citation>
    <scope>NUCLEOTIDE SEQUENCE [LARGE SCALE GENOMIC DNA]</scope>
    <source>
        <strain evidence="1 2">CECT 8305</strain>
    </source>
</reference>
<keyword evidence="2" id="KW-1185">Reference proteome</keyword>
<evidence type="ECO:0000313" key="2">
    <source>
        <dbReference type="Proteomes" id="UP000588098"/>
    </source>
</evidence>
<name>A0A7W9QC59_9ACTN</name>
<evidence type="ECO:0000313" key="1">
    <source>
        <dbReference type="EMBL" id="MBB5937224.1"/>
    </source>
</evidence>
<dbReference type="Gene3D" id="3.40.1410.10">
    <property type="entry name" value="Chorismate lyase-like"/>
    <property type="match status" value="1"/>
</dbReference>
<dbReference type="AlphaFoldDB" id="A0A7W9QC59"/>
<comment type="caution">
    <text evidence="1">The sequence shown here is derived from an EMBL/GenBank/DDBJ whole genome shotgun (WGS) entry which is preliminary data.</text>
</comment>
<sequence length="91" mass="9656">MSVLAAKGLVRPRQGRGTVVTRLPPVSHSATAGHDPADQILALGLEPRYEVVVQRAEPPDDIADVLGVEPGQASYLVRRSRLLARPQAGSP</sequence>
<keyword evidence="1" id="KW-0238">DNA-binding</keyword>
<organism evidence="1 2">
    <name type="scientific">Streptomyces zagrosensis</name>
    <dbReference type="NCBI Taxonomy" id="1042984"/>
    <lineage>
        <taxon>Bacteria</taxon>
        <taxon>Bacillati</taxon>
        <taxon>Actinomycetota</taxon>
        <taxon>Actinomycetes</taxon>
        <taxon>Kitasatosporales</taxon>
        <taxon>Streptomycetaceae</taxon>
        <taxon>Streptomyces</taxon>
    </lineage>
</organism>
<protein>
    <submittedName>
        <fullName evidence="1">DNA-binding GntR family transcriptional regulator</fullName>
    </submittedName>
</protein>
<dbReference type="Proteomes" id="UP000588098">
    <property type="component" value="Unassembled WGS sequence"/>
</dbReference>
<dbReference type="EMBL" id="JACHJL010000010">
    <property type="protein sequence ID" value="MBB5937224.1"/>
    <property type="molecule type" value="Genomic_DNA"/>
</dbReference>
<dbReference type="RefSeq" id="WP_184573994.1">
    <property type="nucleotide sequence ID" value="NZ_JACHJL010000010.1"/>
</dbReference>
<proteinExistence type="predicted"/>